<proteinExistence type="predicted"/>
<sequence>MAYGGDTASLPELTPATATNRTMMTHPIRHHSKSTNTPLLRPYIMSISPRNIPLLVTSIAIAIIMAGCTGKKEQKQPSMAKIACDESFEYIMEQEINVYEYIYPKEDVLAYYLPEKQAIDSIMAMGSVKGAVITRPLTDKEVNYLRANKKLVHQKKIAIDALALIVNPANPVEILSKKDIAEILSGDVTRWDQVEPCKLGDIDVIFDHQGSSTVAYMRDSIMGGKPLGAHVSAVKSNPDVFKAVAENRNAIGIIGVSWISSDLSGRQKSVEELAQAVEKSDTTTLQFSQDVKVLKIRGNNEVTAYKPYQAYIFDGSYPLYRSVYMVSTAPGGTVTHRFYSFVTGFQGQKIIQMTGILPATVRPRMVELE</sequence>
<name>A0A4Z0V3U6_9BACT</name>
<evidence type="ECO:0000313" key="5">
    <source>
        <dbReference type="Proteomes" id="UP000297635"/>
    </source>
</evidence>
<gene>
    <name evidence="4" type="ORF">EZ315_03870</name>
</gene>
<evidence type="ECO:0000259" key="3">
    <source>
        <dbReference type="Pfam" id="PF12849"/>
    </source>
</evidence>
<dbReference type="Pfam" id="PF12849">
    <property type="entry name" value="PBP_like_2"/>
    <property type="match status" value="1"/>
</dbReference>
<dbReference type="AlphaFoldDB" id="A0A4Z0V3U6"/>
<dbReference type="PANTHER" id="PTHR30570:SF1">
    <property type="entry name" value="PHOSPHATE-BINDING PROTEIN PSTS"/>
    <property type="match status" value="1"/>
</dbReference>
<feature type="region of interest" description="Disordered" evidence="2">
    <location>
        <begin position="1"/>
        <end position="22"/>
    </location>
</feature>
<feature type="domain" description="PBP" evidence="3">
    <location>
        <begin position="74"/>
        <end position="333"/>
    </location>
</feature>
<evidence type="ECO:0000313" key="4">
    <source>
        <dbReference type="EMBL" id="TGG39879.1"/>
    </source>
</evidence>
<dbReference type="Proteomes" id="UP000297635">
    <property type="component" value="Unassembled WGS sequence"/>
</dbReference>
<dbReference type="Gene3D" id="3.40.190.10">
    <property type="entry name" value="Periplasmic binding protein-like II"/>
    <property type="match status" value="2"/>
</dbReference>
<reference evidence="4 5" key="1">
    <citation type="submission" date="2019-02" db="EMBL/GenBank/DDBJ databases">
        <title>Isolation and identification of novel species under the genus Muribaculum.</title>
        <authorList>
            <person name="Miyake S."/>
            <person name="Ding Y."/>
            <person name="Low A."/>
            <person name="Soh M."/>
            <person name="Seedorf H."/>
        </authorList>
    </citation>
    <scope>NUCLEOTIDE SEQUENCE [LARGE SCALE GENOMIC DNA]</scope>
    <source>
        <strain evidence="4 5">TLL-A3</strain>
    </source>
</reference>
<dbReference type="EMBL" id="SJSA01000001">
    <property type="protein sequence ID" value="TGG39879.1"/>
    <property type="molecule type" value="Genomic_DNA"/>
</dbReference>
<keyword evidence="5" id="KW-1185">Reference proteome</keyword>
<organism evidence="4 5">
    <name type="scientific">Duncaniella freteri</name>
    <dbReference type="NCBI Taxonomy" id="2530391"/>
    <lineage>
        <taxon>Bacteria</taxon>
        <taxon>Pseudomonadati</taxon>
        <taxon>Bacteroidota</taxon>
        <taxon>Bacteroidia</taxon>
        <taxon>Bacteroidales</taxon>
        <taxon>Muribaculaceae</taxon>
        <taxon>Duncaniella</taxon>
    </lineage>
</organism>
<evidence type="ECO:0000256" key="1">
    <source>
        <dbReference type="ARBA" id="ARBA00022729"/>
    </source>
</evidence>
<protein>
    <submittedName>
        <fullName evidence="4">Phosphate ABC transporter substrate-binding protein</fullName>
    </submittedName>
</protein>
<keyword evidence="1" id="KW-0732">Signal</keyword>
<accession>A0A4Z0V3U6</accession>
<dbReference type="InterPro" id="IPR050811">
    <property type="entry name" value="Phosphate_ABC_transporter"/>
</dbReference>
<comment type="caution">
    <text evidence="4">The sequence shown here is derived from an EMBL/GenBank/DDBJ whole genome shotgun (WGS) entry which is preliminary data.</text>
</comment>
<dbReference type="SUPFAM" id="SSF53850">
    <property type="entry name" value="Periplasmic binding protein-like II"/>
    <property type="match status" value="1"/>
</dbReference>
<dbReference type="InterPro" id="IPR024370">
    <property type="entry name" value="PBP_domain"/>
</dbReference>
<evidence type="ECO:0000256" key="2">
    <source>
        <dbReference type="SAM" id="MobiDB-lite"/>
    </source>
</evidence>
<dbReference type="PANTHER" id="PTHR30570">
    <property type="entry name" value="PERIPLASMIC PHOSPHATE BINDING COMPONENT OF PHOSPHATE ABC TRANSPORTER"/>
    <property type="match status" value="1"/>
</dbReference>